<reference evidence="1 2" key="1">
    <citation type="submission" date="2023-08" db="EMBL/GenBank/DDBJ databases">
        <title>The draft genome sequence of Paracraurococcus sp. LOR1-02.</title>
        <authorList>
            <person name="Kingkaew E."/>
            <person name="Tanasupawat S."/>
        </authorList>
    </citation>
    <scope>NUCLEOTIDE SEQUENCE [LARGE SCALE GENOMIC DNA]</scope>
    <source>
        <strain evidence="1 2">LOR1-02</strain>
    </source>
</reference>
<evidence type="ECO:0000313" key="1">
    <source>
        <dbReference type="EMBL" id="MDO9712317.1"/>
    </source>
</evidence>
<protein>
    <submittedName>
        <fullName evidence="1">Uncharacterized protein</fullName>
    </submittedName>
</protein>
<evidence type="ECO:0000313" key="2">
    <source>
        <dbReference type="Proteomes" id="UP001243009"/>
    </source>
</evidence>
<dbReference type="Proteomes" id="UP001243009">
    <property type="component" value="Unassembled WGS sequence"/>
</dbReference>
<organism evidence="1 2">
    <name type="scientific">Paracraurococcus lichenis</name>
    <dbReference type="NCBI Taxonomy" id="3064888"/>
    <lineage>
        <taxon>Bacteria</taxon>
        <taxon>Pseudomonadati</taxon>
        <taxon>Pseudomonadota</taxon>
        <taxon>Alphaproteobacteria</taxon>
        <taxon>Acetobacterales</taxon>
        <taxon>Roseomonadaceae</taxon>
        <taxon>Paracraurococcus</taxon>
    </lineage>
</organism>
<dbReference type="EMBL" id="JAUTWS010000045">
    <property type="protein sequence ID" value="MDO9712317.1"/>
    <property type="molecule type" value="Genomic_DNA"/>
</dbReference>
<sequence length="69" mass="7451">MAARDLSVPFDVTRQAVASVIASAPGTRLLDLDPATKVAVIEVPDSQVQAVREALDQQFFVDPNAPLRY</sequence>
<proteinExistence type="predicted"/>
<name>A0ABT9E864_9PROT</name>
<dbReference type="RefSeq" id="WP_305107172.1">
    <property type="nucleotide sequence ID" value="NZ_JAUTWS010000045.1"/>
</dbReference>
<comment type="caution">
    <text evidence="1">The sequence shown here is derived from an EMBL/GenBank/DDBJ whole genome shotgun (WGS) entry which is preliminary data.</text>
</comment>
<keyword evidence="2" id="KW-1185">Reference proteome</keyword>
<gene>
    <name evidence="1" type="ORF">Q7A36_28505</name>
</gene>
<accession>A0ABT9E864</accession>